<organism evidence="1">
    <name type="scientific">marine sediment metagenome</name>
    <dbReference type="NCBI Taxonomy" id="412755"/>
    <lineage>
        <taxon>unclassified sequences</taxon>
        <taxon>metagenomes</taxon>
        <taxon>ecological metagenomes</taxon>
    </lineage>
</organism>
<proteinExistence type="predicted"/>
<dbReference type="EMBL" id="LAZR01009849">
    <property type="protein sequence ID" value="KKM70276.1"/>
    <property type="molecule type" value="Genomic_DNA"/>
</dbReference>
<name>A0A0F9K6K8_9ZZZZ</name>
<reference evidence="1" key="1">
    <citation type="journal article" date="2015" name="Nature">
        <title>Complex archaea that bridge the gap between prokaryotes and eukaryotes.</title>
        <authorList>
            <person name="Spang A."/>
            <person name="Saw J.H."/>
            <person name="Jorgensen S.L."/>
            <person name="Zaremba-Niedzwiedzka K."/>
            <person name="Martijn J."/>
            <person name="Lind A.E."/>
            <person name="van Eijk R."/>
            <person name="Schleper C."/>
            <person name="Guy L."/>
            <person name="Ettema T.J."/>
        </authorList>
    </citation>
    <scope>NUCLEOTIDE SEQUENCE</scope>
</reference>
<dbReference type="AlphaFoldDB" id="A0A0F9K6K8"/>
<gene>
    <name evidence="1" type="ORF">LCGC14_1442340</name>
</gene>
<sequence>MILEIVKPNLTAIQTAFTGRLYSMDMFTLYRAISGEYSTYPSIMASGLALALQQDVITFVGAIGPFGRFHYIGDVYSVIYNDMMERDLAFVSELAGFWPGWRRFTQLLQEDADAVGEPLRFPDVTFDIPKAVVDGIEPGPDAVLYAIYRGDVDSVETLLTLMSRYMPETLITMPFTLKDMEGMFGLYAEWIREKFLGEPASAAARVMSKVILLADYRWYLLAGDLLGMVEPTFLEPGFSQGISTLAGFIRSQAEAIRVTE</sequence>
<comment type="caution">
    <text evidence="1">The sequence shown here is derived from an EMBL/GenBank/DDBJ whole genome shotgun (WGS) entry which is preliminary data.</text>
</comment>
<accession>A0A0F9K6K8</accession>
<evidence type="ECO:0000313" key="1">
    <source>
        <dbReference type="EMBL" id="KKM70276.1"/>
    </source>
</evidence>
<protein>
    <submittedName>
        <fullName evidence="1">Uncharacterized protein</fullName>
    </submittedName>
</protein>